<comment type="caution">
    <text evidence="1">The sequence shown here is derived from an EMBL/GenBank/DDBJ whole genome shotgun (WGS) entry which is preliminary data.</text>
</comment>
<accession>A0A4Z2GUV0</accession>
<gene>
    <name evidence="1" type="ORF">EYF80_032644</name>
</gene>
<sequence>MLLPTVLVKYRGISIRVCRPAATALHLNPRSVPASHICTGRRGGFEGIVSQGGSCAREEGDEHNGHKVLHAIPSTANTKALRVTFDRVLFIYFVLLSDHQFGCIRAPFLGAPV</sequence>
<dbReference type="EMBL" id="SRLO01000412">
    <property type="protein sequence ID" value="TNN57141.1"/>
    <property type="molecule type" value="Genomic_DNA"/>
</dbReference>
<protein>
    <submittedName>
        <fullName evidence="1">Uncharacterized protein</fullName>
    </submittedName>
</protein>
<evidence type="ECO:0000313" key="2">
    <source>
        <dbReference type="Proteomes" id="UP000314294"/>
    </source>
</evidence>
<proteinExistence type="predicted"/>
<dbReference type="AlphaFoldDB" id="A0A4Z2GUV0"/>
<dbReference type="Proteomes" id="UP000314294">
    <property type="component" value="Unassembled WGS sequence"/>
</dbReference>
<name>A0A4Z2GUV0_9TELE</name>
<keyword evidence="2" id="KW-1185">Reference proteome</keyword>
<evidence type="ECO:0000313" key="1">
    <source>
        <dbReference type="EMBL" id="TNN57141.1"/>
    </source>
</evidence>
<reference evidence="1 2" key="1">
    <citation type="submission" date="2019-03" db="EMBL/GenBank/DDBJ databases">
        <title>First draft genome of Liparis tanakae, snailfish: a comprehensive survey of snailfish specific genes.</title>
        <authorList>
            <person name="Kim W."/>
            <person name="Song I."/>
            <person name="Jeong J.-H."/>
            <person name="Kim D."/>
            <person name="Kim S."/>
            <person name="Ryu S."/>
            <person name="Song J.Y."/>
            <person name="Lee S.K."/>
        </authorList>
    </citation>
    <scope>NUCLEOTIDE SEQUENCE [LARGE SCALE GENOMIC DNA]</scope>
    <source>
        <tissue evidence="1">Muscle</tissue>
    </source>
</reference>
<organism evidence="1 2">
    <name type="scientific">Liparis tanakae</name>
    <name type="common">Tanaka's snailfish</name>
    <dbReference type="NCBI Taxonomy" id="230148"/>
    <lineage>
        <taxon>Eukaryota</taxon>
        <taxon>Metazoa</taxon>
        <taxon>Chordata</taxon>
        <taxon>Craniata</taxon>
        <taxon>Vertebrata</taxon>
        <taxon>Euteleostomi</taxon>
        <taxon>Actinopterygii</taxon>
        <taxon>Neopterygii</taxon>
        <taxon>Teleostei</taxon>
        <taxon>Neoteleostei</taxon>
        <taxon>Acanthomorphata</taxon>
        <taxon>Eupercaria</taxon>
        <taxon>Perciformes</taxon>
        <taxon>Cottioidei</taxon>
        <taxon>Cottales</taxon>
        <taxon>Liparidae</taxon>
        <taxon>Liparis</taxon>
    </lineage>
</organism>